<sequence>MQAKEIKDKLKSLIEQSSSIDPTLARRLEEINRWVKHIKLGCLNAKPMVLAFLLEVITDSTVWLAIKSLPSAAEQNSHFAKMTPIERYWYGCLFPRWINSTDAKFYIWKKKMMAGQFNQFDNDIIRCIAQDIVKREGNFWQRYIADLSMATDLIVSSHKNQPLCVQFTTVSKELNQQKYQDWQHTLQLWDIERGLFISYNPLDDDLVHQLVNISLYNSDYLGNKKYLNFSC</sequence>
<gene>
    <name evidence="1" type="ORF">B6N60_04414</name>
</gene>
<reference evidence="1" key="1">
    <citation type="submission" date="2017-04" db="EMBL/GenBank/DDBJ databases">
        <title>Genome deletions in a multicellular cyanobacterial endosymbiont for morphological adaptation in marine diatoms.</title>
        <authorList>
            <person name="Wang Y."/>
            <person name="Gao H."/>
            <person name="Li R."/>
            <person name="Xu X."/>
        </authorList>
    </citation>
    <scope>NUCLEOTIDE SEQUENCE</scope>
    <source>
        <strain evidence="1">FACHB 800</strain>
    </source>
</reference>
<dbReference type="RefSeq" id="WP_190605183.1">
    <property type="nucleotide sequence ID" value="NZ_CP021056.1"/>
</dbReference>
<dbReference type="EMBL" id="CP021056">
    <property type="protein sequence ID" value="QXE25694.1"/>
    <property type="molecule type" value="Genomic_DNA"/>
</dbReference>
<keyword evidence="2" id="KW-1185">Reference proteome</keyword>
<evidence type="ECO:0000313" key="2">
    <source>
        <dbReference type="Proteomes" id="UP000683511"/>
    </source>
</evidence>
<accession>A0A975Y6W7</accession>
<evidence type="ECO:0000313" key="1">
    <source>
        <dbReference type="EMBL" id="QXE25694.1"/>
    </source>
</evidence>
<dbReference type="Proteomes" id="UP000683511">
    <property type="component" value="Chromosome"/>
</dbReference>
<name>A0A975Y6W7_9NOST</name>
<organism evidence="1 2">
    <name type="scientific">Richelia sinica FACHB-800</name>
    <dbReference type="NCBI Taxonomy" id="1357546"/>
    <lineage>
        <taxon>Bacteria</taxon>
        <taxon>Bacillati</taxon>
        <taxon>Cyanobacteriota</taxon>
        <taxon>Cyanophyceae</taxon>
        <taxon>Nostocales</taxon>
        <taxon>Nostocaceae</taxon>
        <taxon>Richelia</taxon>
    </lineage>
</organism>
<dbReference type="KEGG" id="rsin:B6N60_04414"/>
<protein>
    <submittedName>
        <fullName evidence="1">Uncharacterized protein</fullName>
    </submittedName>
</protein>
<dbReference type="AlphaFoldDB" id="A0A975Y6W7"/>
<proteinExistence type="predicted"/>